<dbReference type="EMBL" id="DTLI01000033">
    <property type="protein sequence ID" value="HHS51531.1"/>
    <property type="molecule type" value="Genomic_DNA"/>
</dbReference>
<dbReference type="InterPro" id="IPR005537">
    <property type="entry name" value="RAMP_III_fam"/>
</dbReference>
<name>A0A7C6A843_UNCW3</name>
<feature type="domain" description="CRISPR type III-associated protein" evidence="7">
    <location>
        <begin position="4"/>
        <end position="149"/>
    </location>
</feature>
<protein>
    <recommendedName>
        <fullName evidence="3">CRISPR system Cms protein Csm5</fullName>
    </recommendedName>
    <alternativeName>
        <fullName evidence="6">CRISPR type III A-associated protein Csm5</fullName>
    </alternativeName>
</protein>
<comment type="similarity">
    <text evidence="2">Belongs to the CRISPR-associated Csm5 family.</text>
</comment>
<evidence type="ECO:0000256" key="2">
    <source>
        <dbReference type="ARBA" id="ARBA00006680"/>
    </source>
</evidence>
<keyword evidence="5" id="KW-0051">Antiviral defense</keyword>
<comment type="function">
    <text evidence="1">This subunit might be involved in maturation of a crRNA intermediate to its mature form.</text>
</comment>
<dbReference type="AlphaFoldDB" id="A0A7C6A843"/>
<dbReference type="PANTHER" id="PTHR38007:SF1">
    <property type="entry name" value="CRISPR SYSTEM CMS PROTEIN CSM5"/>
    <property type="match status" value="1"/>
</dbReference>
<evidence type="ECO:0000259" key="7">
    <source>
        <dbReference type="Pfam" id="PF03787"/>
    </source>
</evidence>
<reference evidence="8" key="1">
    <citation type="journal article" date="2020" name="mSystems">
        <title>Genome- and Community-Level Interaction Insights into Carbon Utilization and Element Cycling Functions of Hydrothermarchaeota in Hydrothermal Sediment.</title>
        <authorList>
            <person name="Zhou Z."/>
            <person name="Liu Y."/>
            <person name="Xu W."/>
            <person name="Pan J."/>
            <person name="Luo Z.H."/>
            <person name="Li M."/>
        </authorList>
    </citation>
    <scope>NUCLEOTIDE SEQUENCE [LARGE SCALE GENOMIC DNA]</scope>
    <source>
        <strain evidence="8">SpSt-876</strain>
    </source>
</reference>
<accession>A0A7C6A843</accession>
<dbReference type="PANTHER" id="PTHR38007">
    <property type="entry name" value="CRISPR SYSTEM CMS PROTEIN CSM5"/>
    <property type="match status" value="1"/>
</dbReference>
<sequence length="322" mass="36549">MKITIKSLTPIHIGSGEEISPIEYLIEGDYFHRLHMDGLFADSDFQPLLEKFIESALTERYIGELLPHDLLRKHILYSIPITGVAKDYLKTNRTLVKAFIKTSGKVFIPGSSLKGSLLSAVFYYSLKESYISNTYWEVKERGEGITLTAKEFITKSLQGRFRYENLLDFAFSRFTKGGVKTRFAHWFDVIDSDAHKPSEVLQVSLAKVKGSKSGSELPILYETLKEGVEFSAEIKSQNTVFNEEKILSLTDDFYKKVLNKDKAQIKSDGIIIRLGQGSTAYATSCLILAEELGIRNYRVKPPATRKRIDEILPMGWVQLKKE</sequence>
<dbReference type="InterPro" id="IPR010173">
    <property type="entry name" value="CRISPR-assoc_Csm5"/>
</dbReference>
<evidence type="ECO:0000256" key="4">
    <source>
        <dbReference type="ARBA" id="ARBA00022884"/>
    </source>
</evidence>
<proteinExistence type="inferred from homology"/>
<evidence type="ECO:0000256" key="5">
    <source>
        <dbReference type="ARBA" id="ARBA00023118"/>
    </source>
</evidence>
<evidence type="ECO:0000256" key="6">
    <source>
        <dbReference type="ARBA" id="ARBA00031720"/>
    </source>
</evidence>
<dbReference type="GO" id="GO:0051607">
    <property type="term" value="P:defense response to virus"/>
    <property type="evidence" value="ECO:0007669"/>
    <property type="project" value="UniProtKB-KW"/>
</dbReference>
<evidence type="ECO:0000256" key="1">
    <source>
        <dbReference type="ARBA" id="ARBA00003088"/>
    </source>
</evidence>
<comment type="caution">
    <text evidence="8">The sequence shown here is derived from an EMBL/GenBank/DDBJ whole genome shotgun (WGS) entry which is preliminary data.</text>
</comment>
<keyword evidence="4" id="KW-0694">RNA-binding</keyword>
<dbReference type="NCBIfam" id="TIGR01899">
    <property type="entry name" value="cas_TM1807_csm5"/>
    <property type="match status" value="1"/>
</dbReference>
<dbReference type="GO" id="GO:0003723">
    <property type="term" value="F:RNA binding"/>
    <property type="evidence" value="ECO:0007669"/>
    <property type="project" value="UniProtKB-KW"/>
</dbReference>
<evidence type="ECO:0000313" key="8">
    <source>
        <dbReference type="EMBL" id="HHS51531.1"/>
    </source>
</evidence>
<gene>
    <name evidence="8" type="primary">csm5</name>
    <name evidence="8" type="ORF">ENW73_01515</name>
</gene>
<dbReference type="Pfam" id="PF03787">
    <property type="entry name" value="RAMPs"/>
    <property type="match status" value="1"/>
</dbReference>
<evidence type="ECO:0000256" key="3">
    <source>
        <dbReference type="ARBA" id="ARBA00016113"/>
    </source>
</evidence>
<organism evidence="8">
    <name type="scientific">candidate division WOR-3 bacterium</name>
    <dbReference type="NCBI Taxonomy" id="2052148"/>
    <lineage>
        <taxon>Bacteria</taxon>
        <taxon>Bacteria division WOR-3</taxon>
    </lineage>
</organism>